<dbReference type="Proteomes" id="UP000053263">
    <property type="component" value="Unassembled WGS sequence"/>
</dbReference>
<dbReference type="InterPro" id="IPR044862">
    <property type="entry name" value="Pro_4_hyd_alph_FE2OG_OXY"/>
</dbReference>
<keyword evidence="4" id="KW-0560">Oxidoreductase</keyword>
<accession>A0A0C9SL30</accession>
<keyword evidence="2" id="KW-0479">Metal-binding</keyword>
<dbReference type="PANTHER" id="PTHR10869:SF247">
    <property type="entry name" value="FE2OG DIOXYGENASE DOMAIN-CONTAINING PROTEIN"/>
    <property type="match status" value="1"/>
</dbReference>
<evidence type="ECO:0000256" key="3">
    <source>
        <dbReference type="ARBA" id="ARBA00022964"/>
    </source>
</evidence>
<dbReference type="PROSITE" id="PS51471">
    <property type="entry name" value="FE2OG_OXY"/>
    <property type="match status" value="1"/>
</dbReference>
<dbReference type="EMBL" id="KN832569">
    <property type="protein sequence ID" value="KII84771.1"/>
    <property type="molecule type" value="Genomic_DNA"/>
</dbReference>
<gene>
    <name evidence="7" type="ORF">PLICRDRAFT_146256</name>
</gene>
<name>A0A0C9SL30_PLICR</name>
<dbReference type="Gene3D" id="2.60.120.620">
    <property type="entry name" value="q2cbj1_9rhob like domain"/>
    <property type="match status" value="1"/>
</dbReference>
<dbReference type="GO" id="GO:0031418">
    <property type="term" value="F:L-ascorbic acid binding"/>
    <property type="evidence" value="ECO:0007669"/>
    <property type="project" value="InterPro"/>
</dbReference>
<proteinExistence type="predicted"/>
<organism evidence="7 8">
    <name type="scientific">Plicaturopsis crispa FD-325 SS-3</name>
    <dbReference type="NCBI Taxonomy" id="944288"/>
    <lineage>
        <taxon>Eukaryota</taxon>
        <taxon>Fungi</taxon>
        <taxon>Dikarya</taxon>
        <taxon>Basidiomycota</taxon>
        <taxon>Agaricomycotina</taxon>
        <taxon>Agaricomycetes</taxon>
        <taxon>Agaricomycetidae</taxon>
        <taxon>Amylocorticiales</taxon>
        <taxon>Amylocorticiaceae</taxon>
        <taxon>Plicatura</taxon>
        <taxon>Plicaturopsis crispa</taxon>
    </lineage>
</organism>
<evidence type="ECO:0000259" key="6">
    <source>
        <dbReference type="PROSITE" id="PS51471"/>
    </source>
</evidence>
<evidence type="ECO:0000256" key="2">
    <source>
        <dbReference type="ARBA" id="ARBA00022723"/>
    </source>
</evidence>
<dbReference type="InterPro" id="IPR006620">
    <property type="entry name" value="Pro_4_hyd_alph"/>
</dbReference>
<dbReference type="InterPro" id="IPR005123">
    <property type="entry name" value="Oxoglu/Fe-dep_dioxygenase_dom"/>
</dbReference>
<evidence type="ECO:0000313" key="7">
    <source>
        <dbReference type="EMBL" id="KII84771.1"/>
    </source>
</evidence>
<dbReference type="PANTHER" id="PTHR10869">
    <property type="entry name" value="PROLYL 4-HYDROXYLASE ALPHA SUBUNIT"/>
    <property type="match status" value="1"/>
</dbReference>
<evidence type="ECO:0000256" key="1">
    <source>
        <dbReference type="ARBA" id="ARBA00001961"/>
    </source>
</evidence>
<dbReference type="InterPro" id="IPR045054">
    <property type="entry name" value="P4HA-like"/>
</dbReference>
<sequence>MGKTAKNLKRKRLAQAQAVFSRPDPSEAVRAEEDLVADTQNEHAAGNFVLGQNELAITIRTLDALSSNPDMLQKHRGALKGLRRAVWDFQRVSAEQDGCVTGNSGTLTARISSACAGARWTDALVLLSEMRLRKQRPKLGALQRWVRDCDAASSASSSADDGGDTEVLRVLDAILRTTADVDVEDGAEAELHPVRRHPDWSPEITTSSSDPTEGKGLFAAASSGTLYDESRATALRALFRVCSHTPGAERKPPNVYPAIVHASQPNTVPLSLSPPTVCKHPVPHVPSAFLLTSVLSPAECTAIVTATEAVGFAPDQPVVEMSSILAHGVIWLADADFLDTLWTRVSAFMSPTMSGGEVRGLNARFRVYRYVPGAVYRPHIDGAWPKSGIDPATGEYLYDASPEGESQWSRLTFLIYLNDDFECGQTTFFLPSPDRVGVMDARPVKPRQGSVLVFPHGDTKGSLLHEGSPVLAGGKYVIRTDVLYTTPGKRATAVAA</sequence>
<feature type="domain" description="Fe2OG dioxygenase" evidence="6">
    <location>
        <begin position="360"/>
        <end position="487"/>
    </location>
</feature>
<evidence type="ECO:0000256" key="4">
    <source>
        <dbReference type="ARBA" id="ARBA00023002"/>
    </source>
</evidence>
<protein>
    <recommendedName>
        <fullName evidence="6">Fe2OG dioxygenase domain-containing protein</fullName>
    </recommendedName>
</protein>
<reference evidence="7 8" key="1">
    <citation type="submission" date="2014-06" db="EMBL/GenBank/DDBJ databases">
        <title>Evolutionary Origins and Diversification of the Mycorrhizal Mutualists.</title>
        <authorList>
            <consortium name="DOE Joint Genome Institute"/>
            <consortium name="Mycorrhizal Genomics Consortium"/>
            <person name="Kohler A."/>
            <person name="Kuo A."/>
            <person name="Nagy L.G."/>
            <person name="Floudas D."/>
            <person name="Copeland A."/>
            <person name="Barry K.W."/>
            <person name="Cichocki N."/>
            <person name="Veneault-Fourrey C."/>
            <person name="LaButti K."/>
            <person name="Lindquist E.A."/>
            <person name="Lipzen A."/>
            <person name="Lundell T."/>
            <person name="Morin E."/>
            <person name="Murat C."/>
            <person name="Riley R."/>
            <person name="Ohm R."/>
            <person name="Sun H."/>
            <person name="Tunlid A."/>
            <person name="Henrissat B."/>
            <person name="Grigoriev I.V."/>
            <person name="Hibbett D.S."/>
            <person name="Martin F."/>
        </authorList>
    </citation>
    <scope>NUCLEOTIDE SEQUENCE [LARGE SCALE GENOMIC DNA]</scope>
    <source>
        <strain evidence="7 8">FD-325 SS-3</strain>
    </source>
</reference>
<dbReference type="HOGENOM" id="CLU_041456_5_1_1"/>
<keyword evidence="5" id="KW-0408">Iron</keyword>
<dbReference type="SMART" id="SM00702">
    <property type="entry name" value="P4Hc"/>
    <property type="match status" value="1"/>
</dbReference>
<comment type="cofactor">
    <cofactor evidence="1">
        <name>L-ascorbate</name>
        <dbReference type="ChEBI" id="CHEBI:38290"/>
    </cofactor>
</comment>
<dbReference type="FunFam" id="2.60.120.620:FF:000020">
    <property type="entry name" value="Unplaced genomic scaffold supercont2.4, whole genome shotgun sequence"/>
    <property type="match status" value="1"/>
</dbReference>
<dbReference type="GO" id="GO:0005783">
    <property type="term" value="C:endoplasmic reticulum"/>
    <property type="evidence" value="ECO:0007669"/>
    <property type="project" value="TreeGrafter"/>
</dbReference>
<dbReference type="GO" id="GO:0005506">
    <property type="term" value="F:iron ion binding"/>
    <property type="evidence" value="ECO:0007669"/>
    <property type="project" value="InterPro"/>
</dbReference>
<dbReference type="GO" id="GO:0004656">
    <property type="term" value="F:procollagen-proline 4-dioxygenase activity"/>
    <property type="evidence" value="ECO:0007669"/>
    <property type="project" value="TreeGrafter"/>
</dbReference>
<evidence type="ECO:0000313" key="8">
    <source>
        <dbReference type="Proteomes" id="UP000053263"/>
    </source>
</evidence>
<dbReference type="OrthoDB" id="69177at2759"/>
<dbReference type="Pfam" id="PF13640">
    <property type="entry name" value="2OG-FeII_Oxy_3"/>
    <property type="match status" value="1"/>
</dbReference>
<dbReference type="AlphaFoldDB" id="A0A0C9SL30"/>
<keyword evidence="3" id="KW-0223">Dioxygenase</keyword>
<evidence type="ECO:0000256" key="5">
    <source>
        <dbReference type="ARBA" id="ARBA00023004"/>
    </source>
</evidence>
<keyword evidence="8" id="KW-1185">Reference proteome</keyword>